<reference evidence="3 4" key="1">
    <citation type="submission" date="2016-05" db="EMBL/GenBank/DDBJ databases">
        <title>Nuclear genome of Blastocystis sp. subtype 1 NandII.</title>
        <authorList>
            <person name="Gentekaki E."/>
            <person name="Curtis B."/>
            <person name="Stairs C."/>
            <person name="Eme L."/>
            <person name="Herman E."/>
            <person name="Klimes V."/>
            <person name="Arias M.C."/>
            <person name="Elias M."/>
            <person name="Hilliou F."/>
            <person name="Klute M."/>
            <person name="Malik S.-B."/>
            <person name="Pightling A."/>
            <person name="Rachubinski R."/>
            <person name="Salas D."/>
            <person name="Schlacht A."/>
            <person name="Suga H."/>
            <person name="Archibald J."/>
            <person name="Ball S.G."/>
            <person name="Clark G."/>
            <person name="Dacks J."/>
            <person name="Van Der Giezen M."/>
            <person name="Tsaousis A."/>
            <person name="Roger A."/>
        </authorList>
    </citation>
    <scope>NUCLEOTIDE SEQUENCE [LARGE SCALE GENOMIC DNA]</scope>
    <source>
        <strain evidence="4">ATCC 50177 / NandII</strain>
    </source>
</reference>
<comment type="caution">
    <text evidence="3">The sequence shown here is derived from an EMBL/GenBank/DDBJ whole genome shotgun (WGS) entry which is preliminary data.</text>
</comment>
<accession>A0A196S401</accession>
<feature type="coiled-coil region" evidence="1">
    <location>
        <begin position="88"/>
        <end position="115"/>
    </location>
</feature>
<proteinExistence type="predicted"/>
<gene>
    <name evidence="3" type="ORF">AV274_6493</name>
</gene>
<name>A0A196S401_BLAHN</name>
<keyword evidence="1" id="KW-0175">Coiled coil</keyword>
<feature type="transmembrane region" description="Helical" evidence="2">
    <location>
        <begin position="528"/>
        <end position="550"/>
    </location>
</feature>
<keyword evidence="4" id="KW-1185">Reference proteome</keyword>
<evidence type="ECO:0000313" key="4">
    <source>
        <dbReference type="Proteomes" id="UP000078348"/>
    </source>
</evidence>
<dbReference type="AlphaFoldDB" id="A0A196S401"/>
<feature type="transmembrane region" description="Helical" evidence="2">
    <location>
        <begin position="461"/>
        <end position="481"/>
    </location>
</feature>
<organism evidence="3 4">
    <name type="scientific">Blastocystis sp. subtype 1 (strain ATCC 50177 / NandII)</name>
    <dbReference type="NCBI Taxonomy" id="478820"/>
    <lineage>
        <taxon>Eukaryota</taxon>
        <taxon>Sar</taxon>
        <taxon>Stramenopiles</taxon>
        <taxon>Bigyra</taxon>
        <taxon>Opalozoa</taxon>
        <taxon>Opalinata</taxon>
        <taxon>Blastocystidae</taxon>
        <taxon>Blastocystis</taxon>
    </lineage>
</organism>
<protein>
    <submittedName>
        <fullName evidence="3">Uncharacterized protein</fullName>
    </submittedName>
</protein>
<dbReference type="Proteomes" id="UP000078348">
    <property type="component" value="Unassembled WGS sequence"/>
</dbReference>
<keyword evidence="2" id="KW-1133">Transmembrane helix</keyword>
<evidence type="ECO:0000313" key="3">
    <source>
        <dbReference type="EMBL" id="OAO11880.1"/>
    </source>
</evidence>
<evidence type="ECO:0000256" key="2">
    <source>
        <dbReference type="SAM" id="Phobius"/>
    </source>
</evidence>
<sequence length="632" mass="72887">MEVEPPAPQEHSVFLQYLEEPAIYQYNNGRDDDKAPPCEFEEEVRKSAIDIDEWERNRREEYSKNHSSKHPFLDNDHPLEIPMNVHPLAAIMGQIEKAKNEMELVRKVLNDVRAQGGTNPDFRENRRWIPSKEVGEELDLSHRSQLANLEASFILFEEATDRFDKGIRQFRDTVNYQRNYFNDLFQYSQHVIILTLHGSTLSFVRNNDPLVVHCGFTNKRDLSCCLQVFGGNAGHVIFKPHEGCYYSYLSISVSVIDETREYDSTFWHFFCNSVMPSFHAKPLNESPYSALLQQFLRTMDSPYTTHNLHCINTMQHSILCRDIFNNLLAGCTSLQRARGTSVDGLFEVCDNALTFLFDNILKIRIELVNADGVLVDEEAFKSFIASQSPSPTQTPNKMQCVLESICHSITLTLLQLQLHQYRDSPHLKSVHLFNDLQEDKQQQDYALAFFRAAKNMYHRLFLKYFFFVLTIQFNACVYSNIELMNAQLKMEYHDYASSIEIEFSFSTLNITNLIVITSDKIYVNSEEFTTLFSAFAGILSAFMVQIRLLYLNNCLRQGIGIDRDLGDDLAVMNGNGKVTIISFNYVVPTPIAFYHAFVVFCKQGIVINKEAGWISIGRKDREKQPPSRREIV</sequence>
<dbReference type="EMBL" id="LXWW01000577">
    <property type="protein sequence ID" value="OAO11880.1"/>
    <property type="molecule type" value="Genomic_DNA"/>
</dbReference>
<keyword evidence="2" id="KW-0812">Transmembrane</keyword>
<evidence type="ECO:0000256" key="1">
    <source>
        <dbReference type="SAM" id="Coils"/>
    </source>
</evidence>
<keyword evidence="2" id="KW-0472">Membrane</keyword>